<protein>
    <recommendedName>
        <fullName evidence="1">Fatty acyl-CoA reductase</fullName>
        <ecNumber evidence="1">1.2.1.84</ecNumber>
    </recommendedName>
</protein>
<keyword evidence="4" id="KW-1185">Reference proteome</keyword>
<keyword evidence="1" id="KW-0812">Transmembrane</keyword>
<organism evidence="3 4">
    <name type="scientific">Fistulifera solaris</name>
    <name type="common">Oleaginous diatom</name>
    <dbReference type="NCBI Taxonomy" id="1519565"/>
    <lineage>
        <taxon>Eukaryota</taxon>
        <taxon>Sar</taxon>
        <taxon>Stramenopiles</taxon>
        <taxon>Ochrophyta</taxon>
        <taxon>Bacillariophyta</taxon>
        <taxon>Bacillariophyceae</taxon>
        <taxon>Bacillariophycidae</taxon>
        <taxon>Naviculales</taxon>
        <taxon>Naviculaceae</taxon>
        <taxon>Fistulifera</taxon>
    </lineage>
</organism>
<keyword evidence="1" id="KW-0472">Membrane</keyword>
<sequence>MTDANRSTMSPPMLSILLVGIIALKSSPYLSVFVVPFGVTALCVFAFLAGVVLFVDRYTRKELRQSCEATEHLCELSKGIPPSAQSLEDFDRISNEMGLSALWKKEIQGNEKVFKILLTGVTGYVGKAFLFQLLREIANAEKNAKKKLPHKVYVMARGNARKNLSAATRLSMIRDEPMFAPYKEQWDAVVMAAESGDLQDENCGMSRETLDMLRAAELTHIVHCAADVNFNRPIPEAAGMNISPALKLQKMSKEWPTCTRFVHCSTCFINPECGTEDNPLPEKLYSLGKYDPQDIYDSMRGDQELALKVKKEFDFPNNYCFTKCVAEHLVARNNDDEKVELRIVRPAIVGPAWLLPKRGWNGDKPSTISGVFLLWGTRVIRFAPVVTSPMPVIPVDVVAACIVNAMVAPPAKKVADKYPLSVRNIIWSHKSPKQFMSGLRMAKSAIHAAMSIGHFTTTEASVSYMLLDLVVKIPFLFSFLHAVFNLGPLYLLKFVCWVVKTAGIKSVLEKVPVVQLFKFSDMLNLYKPFMGRVYKFASTIDVPETFDNDCYVAGLITATHSFWVKMFPGTVQDLRFLELLPKGRLDFWWAMTQPSQTFQNKMVGFLACKILRATCSSAEFDFHSADEVLRLMVQLEKSMASQKHSLCFASTRKSVLDFILVKFLAFNLSAMGFDIPTVLSKTEFEDAGLSKKLDAVSRNYDRHASIAAFMERTGPSKKLNATAVQKIAQMANVDDVIMIPTCMEHQGLNDSEVLLQAVRTNSDVGLNDMVSLYWKICVLKQAKPVSLGDVRISFGSPFELQANSDTEKVVQRVYSELDRVSSASS</sequence>
<comment type="caution">
    <text evidence="3">The sequence shown here is derived from an EMBL/GenBank/DDBJ whole genome shotgun (WGS) entry which is preliminary data.</text>
</comment>
<comment type="catalytic activity">
    <reaction evidence="1">
        <text>a long-chain fatty acyl-CoA + 2 NADPH + 2 H(+) = a long-chain primary fatty alcohol + 2 NADP(+) + CoA</text>
        <dbReference type="Rhea" id="RHEA:52716"/>
        <dbReference type="ChEBI" id="CHEBI:15378"/>
        <dbReference type="ChEBI" id="CHEBI:57287"/>
        <dbReference type="ChEBI" id="CHEBI:57783"/>
        <dbReference type="ChEBI" id="CHEBI:58349"/>
        <dbReference type="ChEBI" id="CHEBI:77396"/>
        <dbReference type="ChEBI" id="CHEBI:83139"/>
        <dbReference type="EC" id="1.2.1.84"/>
    </reaction>
</comment>
<comment type="function">
    <text evidence="1">Catalyzes the reduction of fatty acyl-CoA to fatty alcohols.</text>
</comment>
<keyword evidence="1" id="KW-0521">NADP</keyword>
<dbReference type="OrthoDB" id="166774at2759"/>
<dbReference type="SUPFAM" id="SSF51735">
    <property type="entry name" value="NAD(P)-binding Rossmann-fold domains"/>
    <property type="match status" value="1"/>
</dbReference>
<keyword evidence="1" id="KW-0444">Lipid biosynthesis</keyword>
<comment type="similarity">
    <text evidence="1">Belongs to the fatty acyl-CoA reductase family.</text>
</comment>
<dbReference type="GO" id="GO:0080019">
    <property type="term" value="F:alcohol-forming very long-chain fatty acyl-CoA reductase activity"/>
    <property type="evidence" value="ECO:0007669"/>
    <property type="project" value="InterPro"/>
</dbReference>
<keyword evidence="1" id="KW-0443">Lipid metabolism</keyword>
<evidence type="ECO:0000313" key="3">
    <source>
        <dbReference type="EMBL" id="GAX20844.1"/>
    </source>
</evidence>
<dbReference type="EMBL" id="BDSP01000152">
    <property type="protein sequence ID" value="GAX20844.1"/>
    <property type="molecule type" value="Genomic_DNA"/>
</dbReference>
<dbReference type="GO" id="GO:0006629">
    <property type="term" value="P:lipid metabolic process"/>
    <property type="evidence" value="ECO:0007669"/>
    <property type="project" value="UniProtKB-KW"/>
</dbReference>
<dbReference type="Proteomes" id="UP000198406">
    <property type="component" value="Unassembled WGS sequence"/>
</dbReference>
<dbReference type="EC" id="1.2.1.84" evidence="1"/>
<name>A0A1Z5K3M1_FISSO</name>
<feature type="domain" description="Thioester reductase (TE)" evidence="2">
    <location>
        <begin position="118"/>
        <end position="401"/>
    </location>
</feature>
<evidence type="ECO:0000259" key="2">
    <source>
        <dbReference type="Pfam" id="PF07993"/>
    </source>
</evidence>
<dbReference type="InterPro" id="IPR036291">
    <property type="entry name" value="NAD(P)-bd_dom_sf"/>
</dbReference>
<evidence type="ECO:0000313" key="4">
    <source>
        <dbReference type="Proteomes" id="UP000198406"/>
    </source>
</evidence>
<keyword evidence="1" id="KW-1133">Transmembrane helix</keyword>
<dbReference type="InterPro" id="IPR026055">
    <property type="entry name" value="FAR"/>
</dbReference>
<reference evidence="3 4" key="1">
    <citation type="journal article" date="2015" name="Plant Cell">
        <title>Oil accumulation by the oleaginous diatom Fistulifera solaris as revealed by the genome and transcriptome.</title>
        <authorList>
            <person name="Tanaka T."/>
            <person name="Maeda Y."/>
            <person name="Veluchamy A."/>
            <person name="Tanaka M."/>
            <person name="Abida H."/>
            <person name="Marechal E."/>
            <person name="Bowler C."/>
            <person name="Muto M."/>
            <person name="Sunaga Y."/>
            <person name="Tanaka M."/>
            <person name="Yoshino T."/>
            <person name="Taniguchi T."/>
            <person name="Fukuda Y."/>
            <person name="Nemoto M."/>
            <person name="Matsumoto M."/>
            <person name="Wong P.S."/>
            <person name="Aburatani S."/>
            <person name="Fujibuchi W."/>
        </authorList>
    </citation>
    <scope>NUCLEOTIDE SEQUENCE [LARGE SCALE GENOMIC DNA]</scope>
    <source>
        <strain evidence="3 4">JPCC DA0580</strain>
    </source>
</reference>
<dbReference type="InParanoid" id="A0A1Z5K3M1"/>
<accession>A0A1Z5K3M1</accession>
<dbReference type="InterPro" id="IPR013120">
    <property type="entry name" value="FAR_NAD-bd"/>
</dbReference>
<keyword evidence="1 3" id="KW-0560">Oxidoreductase</keyword>
<proteinExistence type="inferred from homology"/>
<dbReference type="AlphaFoldDB" id="A0A1Z5K3M1"/>
<dbReference type="PANTHER" id="PTHR11011">
    <property type="entry name" value="MALE STERILITY PROTEIN 2-RELATED"/>
    <property type="match status" value="1"/>
</dbReference>
<evidence type="ECO:0000256" key="1">
    <source>
        <dbReference type="RuleBase" id="RU363097"/>
    </source>
</evidence>
<dbReference type="GO" id="GO:0102965">
    <property type="term" value="F:alcohol-forming long-chain fatty acyl-CoA reductase activity"/>
    <property type="evidence" value="ECO:0007669"/>
    <property type="project" value="UniProtKB-EC"/>
</dbReference>
<dbReference type="Pfam" id="PF07993">
    <property type="entry name" value="NAD_binding_4"/>
    <property type="match status" value="1"/>
</dbReference>
<feature type="transmembrane region" description="Helical" evidence="1">
    <location>
        <begin position="37"/>
        <end position="55"/>
    </location>
</feature>
<gene>
    <name evidence="3" type="ORF">FisN_7Hh159</name>
</gene>
<dbReference type="Gene3D" id="3.40.50.720">
    <property type="entry name" value="NAD(P)-binding Rossmann-like Domain"/>
    <property type="match status" value="1"/>
</dbReference>